<dbReference type="AlphaFoldDB" id="A0A4P7UC68"/>
<dbReference type="GO" id="GO:0005524">
    <property type="term" value="F:ATP binding"/>
    <property type="evidence" value="ECO:0007669"/>
    <property type="project" value="UniProtKB-KW"/>
</dbReference>
<protein>
    <submittedName>
        <fullName evidence="3">ATP-binding protein</fullName>
    </submittedName>
</protein>
<dbReference type="OrthoDB" id="3785402at2"/>
<dbReference type="Proteomes" id="UP000630594">
    <property type="component" value="Unassembled WGS sequence"/>
</dbReference>
<evidence type="ECO:0000313" key="3">
    <source>
        <dbReference type="EMBL" id="QCC77730.1"/>
    </source>
</evidence>
<dbReference type="EMBL" id="CP038462">
    <property type="protein sequence ID" value="QCC77730.1"/>
    <property type="molecule type" value="Genomic_DNA"/>
</dbReference>
<accession>A0A4P7UC68</accession>
<dbReference type="InterPro" id="IPR036890">
    <property type="entry name" value="HATPase_C_sf"/>
</dbReference>
<dbReference type="CDD" id="cd16936">
    <property type="entry name" value="HATPase_RsbW-like"/>
    <property type="match status" value="1"/>
</dbReference>
<evidence type="ECO:0000313" key="5">
    <source>
        <dbReference type="Proteomes" id="UP000630594"/>
    </source>
</evidence>
<evidence type="ECO:0000259" key="1">
    <source>
        <dbReference type="Pfam" id="PF13581"/>
    </source>
</evidence>
<keyword evidence="3" id="KW-0547">Nucleotide-binding</keyword>
<reference evidence="2" key="2">
    <citation type="journal article" date="2014" name="Int. J. Syst. Evol. Microbiol.">
        <title>Complete genome of a new Firmicutes species belonging to the dominant human colonic microbiota ('Ruminococcus bicirculans') reveals two chromosomes and a selective capacity to utilize plant glucans.</title>
        <authorList>
            <consortium name="NISC Comparative Sequencing Program"/>
            <person name="Wegmann U."/>
            <person name="Louis P."/>
            <person name="Goesmann A."/>
            <person name="Henrissat B."/>
            <person name="Duncan S.H."/>
            <person name="Flint H.J."/>
        </authorList>
    </citation>
    <scope>NUCLEOTIDE SEQUENCE</scope>
    <source>
        <strain evidence="2">CCM 7403</strain>
    </source>
</reference>
<evidence type="ECO:0000313" key="4">
    <source>
        <dbReference type="Proteomes" id="UP000297025"/>
    </source>
</evidence>
<dbReference type="Pfam" id="PF13581">
    <property type="entry name" value="HATPase_c_2"/>
    <property type="match status" value="1"/>
</dbReference>
<name>A0A4P7UC68_9ACTN</name>
<dbReference type="KEGG" id="ndp:E2C04_12050"/>
<dbReference type="RefSeq" id="WP_135832774.1">
    <property type="nucleotide sequence ID" value="NZ_BMCK01000005.1"/>
</dbReference>
<evidence type="ECO:0000313" key="2">
    <source>
        <dbReference type="EMBL" id="GGD29016.1"/>
    </source>
</evidence>
<feature type="domain" description="Histidine kinase/HSP90-like ATPase" evidence="1">
    <location>
        <begin position="18"/>
        <end position="132"/>
    </location>
</feature>
<keyword evidence="5" id="KW-1185">Reference proteome</keyword>
<keyword evidence="3" id="KW-0067">ATP-binding</keyword>
<sequence length="137" mass="14913">MAGDESEFTLEGLAVPEGLERLHDLVERAREAHPDVEAEAFMMMETAVIEIAGNVVEHGLPPGEVSWSFTLRVRPGVLEGLLADDGQKYEGDLSTVMPDPLAESGRGIALAQAALDELDYARADGTNVWTMRRHLRG</sequence>
<reference evidence="2" key="5">
    <citation type="submission" date="2024-05" db="EMBL/GenBank/DDBJ databases">
        <authorList>
            <person name="Sun Q."/>
            <person name="Sedlacek I."/>
        </authorList>
    </citation>
    <scope>NUCLEOTIDE SEQUENCE</scope>
    <source>
        <strain evidence="2">CCM 7403</strain>
    </source>
</reference>
<reference evidence="3" key="4">
    <citation type="submission" date="2019-03" db="EMBL/GenBank/DDBJ databases">
        <authorList>
            <person name="Huang Y."/>
        </authorList>
    </citation>
    <scope>NUCLEOTIDE SEQUENCE</scope>
    <source>
        <strain evidence="3">JCM 16608</strain>
    </source>
</reference>
<dbReference type="Proteomes" id="UP000297025">
    <property type="component" value="Chromosome"/>
</dbReference>
<gene>
    <name evidence="3" type="ORF">E2C04_12050</name>
    <name evidence="2" type="ORF">GCM10007231_30630</name>
</gene>
<dbReference type="InterPro" id="IPR003594">
    <property type="entry name" value="HATPase_dom"/>
</dbReference>
<dbReference type="Gene3D" id="3.30.565.10">
    <property type="entry name" value="Histidine kinase-like ATPase, C-terminal domain"/>
    <property type="match status" value="1"/>
</dbReference>
<proteinExistence type="predicted"/>
<organism evidence="3 4">
    <name type="scientific">Nocardioides daphniae</name>
    <dbReference type="NCBI Taxonomy" id="402297"/>
    <lineage>
        <taxon>Bacteria</taxon>
        <taxon>Bacillati</taxon>
        <taxon>Actinomycetota</taxon>
        <taxon>Actinomycetes</taxon>
        <taxon>Propionibacteriales</taxon>
        <taxon>Nocardioidaceae</taxon>
        <taxon>Nocardioides</taxon>
    </lineage>
</organism>
<reference evidence="5" key="3">
    <citation type="journal article" date="2019" name="Int. J. Syst. Evol. Microbiol.">
        <title>The Global Catalogue of Microorganisms (GCM) 10K type strain sequencing project: providing services to taxonomists for standard genome sequencing and annotation.</title>
        <authorList>
            <consortium name="The Broad Institute Genomics Platform"/>
            <consortium name="The Broad Institute Genome Sequencing Center for Infectious Disease"/>
            <person name="Wu L."/>
            <person name="Ma J."/>
        </authorList>
    </citation>
    <scope>NUCLEOTIDE SEQUENCE [LARGE SCALE GENOMIC DNA]</scope>
    <source>
        <strain evidence="5">CCM 7403</strain>
    </source>
</reference>
<dbReference type="EMBL" id="BMCK01000005">
    <property type="protein sequence ID" value="GGD29016.1"/>
    <property type="molecule type" value="Genomic_DNA"/>
</dbReference>
<reference evidence="3 4" key="1">
    <citation type="journal article" date="2008" name="Int. J. Syst. Evol. Microbiol.">
        <title>Nocardioides daphniae sp. nov., isolated from Daphnia cucullata (Crustacea: Cladocera).</title>
        <authorList>
            <person name="Toth E.M."/>
            <person name="Keki Z."/>
            <person name="Homonnay Z.G."/>
            <person name="Borsodi A.K."/>
            <person name="Marialigeti K."/>
            <person name="Schumann P."/>
        </authorList>
    </citation>
    <scope>NUCLEOTIDE SEQUENCE [LARGE SCALE GENOMIC DNA]</scope>
    <source>
        <strain evidence="3 4">JCM 16608</strain>
    </source>
</reference>